<keyword evidence="1" id="KW-1133">Transmembrane helix</keyword>
<dbReference type="Pfam" id="PF00668">
    <property type="entry name" value="Condensation"/>
    <property type="match status" value="1"/>
</dbReference>
<dbReference type="InterPro" id="IPR023213">
    <property type="entry name" value="CAT-like_dom_sf"/>
</dbReference>
<dbReference type="GO" id="GO:0043041">
    <property type="term" value="P:amino acid activation for nonribosomal peptide biosynthetic process"/>
    <property type="evidence" value="ECO:0007669"/>
    <property type="project" value="TreeGrafter"/>
</dbReference>
<dbReference type="Proteomes" id="UP000031599">
    <property type="component" value="Unassembled WGS sequence"/>
</dbReference>
<evidence type="ECO:0000259" key="2">
    <source>
        <dbReference type="Pfam" id="PF00668"/>
    </source>
</evidence>
<dbReference type="GO" id="GO:0044550">
    <property type="term" value="P:secondary metabolite biosynthetic process"/>
    <property type="evidence" value="ECO:0007669"/>
    <property type="project" value="TreeGrafter"/>
</dbReference>
<evidence type="ECO:0000256" key="1">
    <source>
        <dbReference type="SAM" id="Phobius"/>
    </source>
</evidence>
<name>A0A0C2CUH2_9BACT</name>
<dbReference type="GO" id="GO:0005737">
    <property type="term" value="C:cytoplasm"/>
    <property type="evidence" value="ECO:0007669"/>
    <property type="project" value="TreeGrafter"/>
</dbReference>
<gene>
    <name evidence="3" type="ORF">DB30_03294</name>
</gene>
<dbReference type="GO" id="GO:0003824">
    <property type="term" value="F:catalytic activity"/>
    <property type="evidence" value="ECO:0007669"/>
    <property type="project" value="InterPro"/>
</dbReference>
<dbReference type="AlphaFoldDB" id="A0A0C2CUH2"/>
<proteinExistence type="predicted"/>
<dbReference type="Gene3D" id="3.30.559.30">
    <property type="entry name" value="Nonribosomal peptide synthetase, condensation domain"/>
    <property type="match status" value="1"/>
</dbReference>
<keyword evidence="1" id="KW-0472">Membrane</keyword>
<reference evidence="3 4" key="1">
    <citation type="submission" date="2014-12" db="EMBL/GenBank/DDBJ databases">
        <title>Genome assembly of Enhygromyxa salina DSM 15201.</title>
        <authorList>
            <person name="Sharma G."/>
            <person name="Subramanian S."/>
        </authorList>
    </citation>
    <scope>NUCLEOTIDE SEQUENCE [LARGE SCALE GENOMIC DNA]</scope>
    <source>
        <strain evidence="3 4">DSM 15201</strain>
    </source>
</reference>
<dbReference type="EMBL" id="JMCC02000249">
    <property type="protein sequence ID" value="KIG11552.1"/>
    <property type="molecule type" value="Genomic_DNA"/>
</dbReference>
<protein>
    <submittedName>
        <fullName evidence="3">Malonyl CoA-acyl carrier protein transacylase</fullName>
    </submittedName>
</protein>
<sequence>MIGARELDDLRALAKASGATLYMTLLAGFAALLGARVDGRELVIASPVANRPLAELEGVVGYFVNTVALRLSVEPERSFAALLRETQRVTAEAHSHKDLPFAELAPVLAPVLVPGAPPRAQLMFNLLPPPPPVAGAAALSVDTLCSQSGSARHELNLTVQAHAEGLEGQLEYSTELFGQATAGALVRGYARLLAAAVADPEASLATLQAASVDRGSSQ</sequence>
<dbReference type="PANTHER" id="PTHR45527">
    <property type="entry name" value="NONRIBOSOMAL PEPTIDE SYNTHETASE"/>
    <property type="match status" value="1"/>
</dbReference>
<keyword evidence="1" id="KW-0812">Transmembrane</keyword>
<accession>A0A0C2CUH2</accession>
<dbReference type="Gene3D" id="3.30.559.10">
    <property type="entry name" value="Chloramphenicol acetyltransferase-like domain"/>
    <property type="match status" value="1"/>
</dbReference>
<evidence type="ECO:0000313" key="3">
    <source>
        <dbReference type="EMBL" id="KIG11552.1"/>
    </source>
</evidence>
<organism evidence="3 4">
    <name type="scientific">Enhygromyxa salina</name>
    <dbReference type="NCBI Taxonomy" id="215803"/>
    <lineage>
        <taxon>Bacteria</taxon>
        <taxon>Pseudomonadati</taxon>
        <taxon>Myxococcota</taxon>
        <taxon>Polyangia</taxon>
        <taxon>Nannocystales</taxon>
        <taxon>Nannocystaceae</taxon>
        <taxon>Enhygromyxa</taxon>
    </lineage>
</organism>
<dbReference type="PANTHER" id="PTHR45527:SF1">
    <property type="entry name" value="FATTY ACID SYNTHASE"/>
    <property type="match status" value="1"/>
</dbReference>
<feature type="transmembrane region" description="Helical" evidence="1">
    <location>
        <begin position="12"/>
        <end position="33"/>
    </location>
</feature>
<dbReference type="InterPro" id="IPR001242">
    <property type="entry name" value="Condensation_dom"/>
</dbReference>
<dbReference type="GO" id="GO:0031177">
    <property type="term" value="F:phosphopantetheine binding"/>
    <property type="evidence" value="ECO:0007669"/>
    <property type="project" value="TreeGrafter"/>
</dbReference>
<evidence type="ECO:0000313" key="4">
    <source>
        <dbReference type="Proteomes" id="UP000031599"/>
    </source>
</evidence>
<dbReference type="SUPFAM" id="SSF52777">
    <property type="entry name" value="CoA-dependent acyltransferases"/>
    <property type="match status" value="1"/>
</dbReference>
<comment type="caution">
    <text evidence="3">The sequence shown here is derived from an EMBL/GenBank/DDBJ whole genome shotgun (WGS) entry which is preliminary data.</text>
</comment>
<feature type="domain" description="Condensation" evidence="2">
    <location>
        <begin position="6"/>
        <end position="211"/>
    </location>
</feature>